<name>A0A5C3QDG5_9AGAR</name>
<protein>
    <submittedName>
        <fullName evidence="2">DUF1960-domain-containing protein</fullName>
    </submittedName>
</protein>
<dbReference type="EMBL" id="ML178835">
    <property type="protein sequence ID" value="TFK99119.1"/>
    <property type="molecule type" value="Genomic_DNA"/>
</dbReference>
<keyword evidence="3" id="KW-1185">Reference proteome</keyword>
<organism evidence="2 3">
    <name type="scientific">Pterulicium gracile</name>
    <dbReference type="NCBI Taxonomy" id="1884261"/>
    <lineage>
        <taxon>Eukaryota</taxon>
        <taxon>Fungi</taxon>
        <taxon>Dikarya</taxon>
        <taxon>Basidiomycota</taxon>
        <taxon>Agaricomycotina</taxon>
        <taxon>Agaricomycetes</taxon>
        <taxon>Agaricomycetidae</taxon>
        <taxon>Agaricales</taxon>
        <taxon>Pleurotineae</taxon>
        <taxon>Pterulaceae</taxon>
        <taxon>Pterulicium</taxon>
    </lineage>
</organism>
<reference evidence="2 3" key="1">
    <citation type="journal article" date="2019" name="Nat. Ecol. Evol.">
        <title>Megaphylogeny resolves global patterns of mushroom evolution.</title>
        <authorList>
            <person name="Varga T."/>
            <person name="Krizsan K."/>
            <person name="Foldi C."/>
            <person name="Dima B."/>
            <person name="Sanchez-Garcia M."/>
            <person name="Sanchez-Ramirez S."/>
            <person name="Szollosi G.J."/>
            <person name="Szarkandi J.G."/>
            <person name="Papp V."/>
            <person name="Albert L."/>
            <person name="Andreopoulos W."/>
            <person name="Angelini C."/>
            <person name="Antonin V."/>
            <person name="Barry K.W."/>
            <person name="Bougher N.L."/>
            <person name="Buchanan P."/>
            <person name="Buyck B."/>
            <person name="Bense V."/>
            <person name="Catcheside P."/>
            <person name="Chovatia M."/>
            <person name="Cooper J."/>
            <person name="Damon W."/>
            <person name="Desjardin D."/>
            <person name="Finy P."/>
            <person name="Geml J."/>
            <person name="Haridas S."/>
            <person name="Hughes K."/>
            <person name="Justo A."/>
            <person name="Karasinski D."/>
            <person name="Kautmanova I."/>
            <person name="Kiss B."/>
            <person name="Kocsube S."/>
            <person name="Kotiranta H."/>
            <person name="LaButti K.M."/>
            <person name="Lechner B.E."/>
            <person name="Liimatainen K."/>
            <person name="Lipzen A."/>
            <person name="Lukacs Z."/>
            <person name="Mihaltcheva S."/>
            <person name="Morgado L.N."/>
            <person name="Niskanen T."/>
            <person name="Noordeloos M.E."/>
            <person name="Ohm R.A."/>
            <person name="Ortiz-Santana B."/>
            <person name="Ovrebo C."/>
            <person name="Racz N."/>
            <person name="Riley R."/>
            <person name="Savchenko A."/>
            <person name="Shiryaev A."/>
            <person name="Soop K."/>
            <person name="Spirin V."/>
            <person name="Szebenyi C."/>
            <person name="Tomsovsky M."/>
            <person name="Tulloss R.E."/>
            <person name="Uehling J."/>
            <person name="Grigoriev I.V."/>
            <person name="Vagvolgyi C."/>
            <person name="Papp T."/>
            <person name="Martin F.M."/>
            <person name="Miettinen O."/>
            <person name="Hibbett D.S."/>
            <person name="Nagy L.G."/>
        </authorList>
    </citation>
    <scope>NUCLEOTIDE SEQUENCE [LARGE SCALE GENOMIC DNA]</scope>
    <source>
        <strain evidence="2 3">CBS 309.79</strain>
    </source>
</reference>
<feature type="domain" description="Ribosome maturation protein SDO1/SBDS N-terminal" evidence="1">
    <location>
        <begin position="6"/>
        <end position="100"/>
    </location>
</feature>
<evidence type="ECO:0000313" key="2">
    <source>
        <dbReference type="EMBL" id="TFK99119.1"/>
    </source>
</evidence>
<dbReference type="Proteomes" id="UP000305067">
    <property type="component" value="Unassembled WGS sequence"/>
</dbReference>
<dbReference type="InterPro" id="IPR036786">
    <property type="entry name" value="Ribosome_mat_SBDS_N_sf"/>
</dbReference>
<accession>A0A5C3QDG5</accession>
<dbReference type="OrthoDB" id="2567806at2759"/>
<dbReference type="STRING" id="1884261.A0A5C3QDG5"/>
<proteinExistence type="predicted"/>
<sequence length="130" mass="13850">MVKSLSKVVFKPDTQSTNEYIVIVNSEEFKKWKEGVPLFPDTSIPLAEVVDSFGVFHSGQGSQGLLGQVSNQELDSVFGTHKDIDVVEKILAEGRFQSGEGIKGAGWGATNDSKGSGFVDTRGGGSTRGI</sequence>
<gene>
    <name evidence="2" type="ORF">BDV98DRAFT_606309</name>
</gene>
<dbReference type="Pfam" id="PF01172">
    <property type="entry name" value="SBDS_N"/>
    <property type="match status" value="1"/>
</dbReference>
<dbReference type="InterPro" id="IPR019783">
    <property type="entry name" value="SDO1/SBDS_N"/>
</dbReference>
<evidence type="ECO:0000259" key="1">
    <source>
        <dbReference type="Pfam" id="PF01172"/>
    </source>
</evidence>
<evidence type="ECO:0000313" key="3">
    <source>
        <dbReference type="Proteomes" id="UP000305067"/>
    </source>
</evidence>
<dbReference type="AlphaFoldDB" id="A0A5C3QDG5"/>
<dbReference type="SUPFAM" id="SSF89895">
    <property type="entry name" value="FYSH domain"/>
    <property type="match status" value="1"/>
</dbReference>
<dbReference type="Gene3D" id="3.30.1250.10">
    <property type="entry name" value="Ribosome maturation protein SBDS, N-terminal domain"/>
    <property type="match status" value="1"/>
</dbReference>